<dbReference type="RefSeq" id="WP_183529054.1">
    <property type="nucleotide sequence ID" value="NZ_JACIJM010000005.1"/>
</dbReference>
<evidence type="ECO:0000313" key="2">
    <source>
        <dbReference type="Proteomes" id="UP000535415"/>
    </source>
</evidence>
<keyword evidence="2" id="KW-1185">Reference proteome</keyword>
<reference evidence="1 2" key="1">
    <citation type="submission" date="2020-08" db="EMBL/GenBank/DDBJ databases">
        <title>Genomic Encyclopedia of Type Strains, Phase IV (KMG-IV): sequencing the most valuable type-strain genomes for metagenomic binning, comparative biology and taxonomic classification.</title>
        <authorList>
            <person name="Goeker M."/>
        </authorList>
    </citation>
    <scope>NUCLEOTIDE SEQUENCE [LARGE SCALE GENOMIC DNA]</scope>
    <source>
        <strain evidence="1 2">DSM 101064</strain>
    </source>
</reference>
<accession>A0A7W9BLB8</accession>
<dbReference type="Proteomes" id="UP000535415">
    <property type="component" value="Unassembled WGS sequence"/>
</dbReference>
<gene>
    <name evidence="1" type="ORF">FHS72_002255</name>
</gene>
<sequence length="153" mass="17269">MSIFRRFTPSFLLNNGLPFNLANLLPLGRRKSTPTRGAPLPHDKTRVHFFAGNFDDIASARHYCFHSELNTPEDLTRELPDAFIDIAHVEVVFGGHRERLSEFLNGDLTDTYLRKIDHKNTLVMIAEPAFGGFPYALNDTSVLHYLGAEVVDV</sequence>
<name>A0A7W9BLB8_9RHOB</name>
<dbReference type="AlphaFoldDB" id="A0A7W9BLB8"/>
<organism evidence="1 2">
    <name type="scientific">Yoonia ponticola</name>
    <dbReference type="NCBI Taxonomy" id="1524255"/>
    <lineage>
        <taxon>Bacteria</taxon>
        <taxon>Pseudomonadati</taxon>
        <taxon>Pseudomonadota</taxon>
        <taxon>Alphaproteobacteria</taxon>
        <taxon>Rhodobacterales</taxon>
        <taxon>Paracoccaceae</taxon>
        <taxon>Yoonia</taxon>
    </lineage>
</organism>
<protein>
    <submittedName>
        <fullName evidence="1">Uncharacterized protein</fullName>
    </submittedName>
</protein>
<dbReference type="EMBL" id="JACIJM010000005">
    <property type="protein sequence ID" value="MBB5722629.1"/>
    <property type="molecule type" value="Genomic_DNA"/>
</dbReference>
<evidence type="ECO:0000313" key="1">
    <source>
        <dbReference type="EMBL" id="MBB5722629.1"/>
    </source>
</evidence>
<comment type="caution">
    <text evidence="1">The sequence shown here is derived from an EMBL/GenBank/DDBJ whole genome shotgun (WGS) entry which is preliminary data.</text>
</comment>
<proteinExistence type="predicted"/>